<keyword evidence="2" id="KW-0472">Membrane</keyword>
<keyword evidence="2" id="KW-0812">Transmembrane</keyword>
<keyword evidence="5" id="KW-1185">Reference proteome</keyword>
<dbReference type="OrthoDB" id="2989771at2"/>
<evidence type="ECO:0000259" key="3">
    <source>
        <dbReference type="Pfam" id="PF26571"/>
    </source>
</evidence>
<dbReference type="InterPro" id="IPR058593">
    <property type="entry name" value="ARB_07466-like_C"/>
</dbReference>
<reference evidence="4 5" key="1">
    <citation type="submission" date="2017-07" db="EMBL/GenBank/DDBJ databases">
        <title>Amycolatopsis antarcticus sp. nov., isolated from the surface of an Antarcticus brown macroalga.</title>
        <authorList>
            <person name="Wang J."/>
            <person name="Leiva S."/>
            <person name="Huang J."/>
            <person name="Huang Y."/>
        </authorList>
    </citation>
    <scope>NUCLEOTIDE SEQUENCE [LARGE SCALE GENOMIC DNA]</scope>
    <source>
        <strain evidence="4 5">AU-G6</strain>
    </source>
</reference>
<evidence type="ECO:0000256" key="2">
    <source>
        <dbReference type="SAM" id="Phobius"/>
    </source>
</evidence>
<gene>
    <name evidence="4" type="ORF">CFN78_08475</name>
</gene>
<keyword evidence="2" id="KW-1133">Transmembrane helix</keyword>
<accession>A0A263D4Z3</accession>
<dbReference type="AlphaFoldDB" id="A0A263D4Z3"/>
<protein>
    <recommendedName>
        <fullName evidence="3">ARB-07466-like C-terminal domain-containing protein</fullName>
    </recommendedName>
</protein>
<dbReference type="Pfam" id="PF26571">
    <property type="entry name" value="VldE"/>
    <property type="match status" value="1"/>
</dbReference>
<feature type="compositionally biased region" description="Low complexity" evidence="1">
    <location>
        <begin position="48"/>
        <end position="60"/>
    </location>
</feature>
<sequence length="225" mass="23644">MTGRHRKRSRSWVLPSVIAAAAASVLMLAAWFTGGIANDATTGQAAAALSMRTAPSTTTAPPAPPSSTTTTPPPPVTTTTEPEPTTEEPPPTTESPEPTTTTEEKKASCPTSLEGTKPHVAQVGNHVKGKFDVDSVGGKAGRSGDSDHPSGLALDFMVGSATGDEIAEYVLDNQEEFGVEYVIWKQRYNDGGSWSTMEDRGDETANHFDHVHVSFESGADVSVTC</sequence>
<dbReference type="Proteomes" id="UP000242444">
    <property type="component" value="Unassembled WGS sequence"/>
</dbReference>
<evidence type="ECO:0000313" key="5">
    <source>
        <dbReference type="Proteomes" id="UP000242444"/>
    </source>
</evidence>
<evidence type="ECO:0000313" key="4">
    <source>
        <dbReference type="EMBL" id="OZM73562.1"/>
    </source>
</evidence>
<feature type="transmembrane region" description="Helical" evidence="2">
    <location>
        <begin position="12"/>
        <end position="32"/>
    </location>
</feature>
<evidence type="ECO:0000256" key="1">
    <source>
        <dbReference type="SAM" id="MobiDB-lite"/>
    </source>
</evidence>
<dbReference type="RefSeq" id="WP_094862079.1">
    <property type="nucleotide sequence ID" value="NZ_NKYE01000004.1"/>
</dbReference>
<organism evidence="4 5">
    <name type="scientific">Amycolatopsis antarctica</name>
    <dbReference type="NCBI Taxonomy" id="1854586"/>
    <lineage>
        <taxon>Bacteria</taxon>
        <taxon>Bacillati</taxon>
        <taxon>Actinomycetota</taxon>
        <taxon>Actinomycetes</taxon>
        <taxon>Pseudonocardiales</taxon>
        <taxon>Pseudonocardiaceae</taxon>
        <taxon>Amycolatopsis</taxon>
    </lineage>
</organism>
<feature type="compositionally biased region" description="Pro residues" evidence="1">
    <location>
        <begin position="61"/>
        <end position="76"/>
    </location>
</feature>
<dbReference type="EMBL" id="NKYE01000004">
    <property type="protein sequence ID" value="OZM73562.1"/>
    <property type="molecule type" value="Genomic_DNA"/>
</dbReference>
<dbReference type="InParanoid" id="A0A263D4Z3"/>
<feature type="domain" description="ARB-07466-like C-terminal" evidence="3">
    <location>
        <begin position="114"/>
        <end position="208"/>
    </location>
</feature>
<comment type="caution">
    <text evidence="4">The sequence shown here is derived from an EMBL/GenBank/DDBJ whole genome shotgun (WGS) entry which is preliminary data.</text>
</comment>
<feature type="region of interest" description="Disordered" evidence="1">
    <location>
        <begin position="48"/>
        <end position="149"/>
    </location>
</feature>
<proteinExistence type="predicted"/>
<name>A0A263D4Z3_9PSEU</name>